<keyword evidence="4 10" id="KW-0032">Aminotransferase</keyword>
<evidence type="ECO:0000313" key="10">
    <source>
        <dbReference type="EMBL" id="RMZ60025.1"/>
    </source>
</evidence>
<gene>
    <name evidence="10" type="ORF">D1632_10560</name>
</gene>
<organism evidence="10 11">
    <name type="scientific">Chryseobacterium nematophagum</name>
    <dbReference type="NCBI Taxonomy" id="2305228"/>
    <lineage>
        <taxon>Bacteria</taxon>
        <taxon>Pseudomonadati</taxon>
        <taxon>Bacteroidota</taxon>
        <taxon>Flavobacteriia</taxon>
        <taxon>Flavobacteriales</taxon>
        <taxon>Weeksellaceae</taxon>
        <taxon>Chryseobacterium group</taxon>
        <taxon>Chryseobacterium</taxon>
    </lineage>
</organism>
<accession>A0A3M7LD68</accession>
<evidence type="ECO:0000256" key="6">
    <source>
        <dbReference type="ARBA" id="ARBA00022898"/>
    </source>
</evidence>
<proteinExistence type="inferred from homology"/>
<dbReference type="CDD" id="cd00610">
    <property type="entry name" value="OAT_like"/>
    <property type="match status" value="1"/>
</dbReference>
<dbReference type="PIRSF" id="PIRSF000521">
    <property type="entry name" value="Transaminase_4ab_Lys_Orn"/>
    <property type="match status" value="1"/>
</dbReference>
<dbReference type="SUPFAM" id="SSF53383">
    <property type="entry name" value="PLP-dependent transferases"/>
    <property type="match status" value="1"/>
</dbReference>
<evidence type="ECO:0000313" key="11">
    <source>
        <dbReference type="Proteomes" id="UP000267524"/>
    </source>
</evidence>
<dbReference type="PANTHER" id="PTHR43206">
    <property type="entry name" value="AMINOTRANSFERASE"/>
    <property type="match status" value="1"/>
</dbReference>
<dbReference type="InterPro" id="IPR015424">
    <property type="entry name" value="PyrdxlP-dep_Trfase"/>
</dbReference>
<evidence type="ECO:0000256" key="2">
    <source>
        <dbReference type="ARBA" id="ARBA00008954"/>
    </source>
</evidence>
<dbReference type="EC" id="2.6.1.36" evidence="3"/>
<dbReference type="AlphaFoldDB" id="A0A3M7LD68"/>
<dbReference type="GO" id="GO:0030170">
    <property type="term" value="F:pyridoxal phosphate binding"/>
    <property type="evidence" value="ECO:0007669"/>
    <property type="project" value="InterPro"/>
</dbReference>
<sequence>MEHTLDIPATKVKSTVGKHVLADGFDLVMDIEKSHGSWLYDKLTDKEYLDMFSMFGSASIGYNHPYLLERSSWLGKMAVNKPTLADVYSEEYAHFLEVFERVVIPEELQYAFFIEGGALAVENAMKACFDWKTHKNFEKGSNIEAGICIHFRQAFHGRSGYTLSLTNTSDPRKYQYFPMFDWPRILNPKLTFPITEENLEETIDNEKLALIQIEQAILMNPDKVACIIIEPIQAEGGDNHFRDEFLLGLRRICDDNEILLIFDEVQTGIGITGKMWAFQHFTAKPDIISFGKKTQVCGVLANKEKFDEVPKNVFRESSRINSTFGGNFIDMLRFQLTMEVIEKENLVENAKNVGEYLLENLQKLAEKYPEKVSNARGRGLMCAIDLPSHEQRNTLRDILFEDGLIILACGDQSLRFRPHLNVSKEEIQLAIDKIENNINKI</sequence>
<evidence type="ECO:0000256" key="8">
    <source>
        <dbReference type="ARBA" id="ARBA00050040"/>
    </source>
</evidence>
<dbReference type="Gene3D" id="3.40.640.10">
    <property type="entry name" value="Type I PLP-dependent aspartate aminotransferase-like (Major domain)"/>
    <property type="match status" value="1"/>
</dbReference>
<evidence type="ECO:0000256" key="4">
    <source>
        <dbReference type="ARBA" id="ARBA00022576"/>
    </source>
</evidence>
<dbReference type="PANTHER" id="PTHR43206:SF2">
    <property type="entry name" value="4-AMINOBUTYRATE AMINOTRANSFERASE GABT"/>
    <property type="match status" value="1"/>
</dbReference>
<dbReference type="GO" id="GO:0045484">
    <property type="term" value="F:L-lysine 6-transaminase activity"/>
    <property type="evidence" value="ECO:0007669"/>
    <property type="project" value="UniProtKB-EC"/>
</dbReference>
<keyword evidence="5 10" id="KW-0808">Transferase</keyword>
<comment type="similarity">
    <text evidence="2 9">Belongs to the class-III pyridoxal-phosphate-dependent aminotransferase family.</text>
</comment>
<evidence type="ECO:0000256" key="5">
    <source>
        <dbReference type="ARBA" id="ARBA00022679"/>
    </source>
</evidence>
<comment type="caution">
    <text evidence="10">The sequence shown here is derived from an EMBL/GenBank/DDBJ whole genome shotgun (WGS) entry which is preliminary data.</text>
</comment>
<dbReference type="Proteomes" id="UP000267524">
    <property type="component" value="Unassembled WGS sequence"/>
</dbReference>
<keyword evidence="11" id="KW-1185">Reference proteome</keyword>
<dbReference type="InterPro" id="IPR015422">
    <property type="entry name" value="PyrdxlP-dep_Trfase_small"/>
</dbReference>
<dbReference type="Pfam" id="PF00202">
    <property type="entry name" value="Aminotran_3"/>
    <property type="match status" value="1"/>
</dbReference>
<dbReference type="RefSeq" id="WP_122547149.1">
    <property type="nucleotide sequence ID" value="NZ_QWIV01000013.1"/>
</dbReference>
<dbReference type="InterPro" id="IPR005814">
    <property type="entry name" value="Aminotrans_3"/>
</dbReference>
<protein>
    <recommendedName>
        <fullName evidence="8">L-lysine-epsilon aminotransferase</fullName>
        <ecNumber evidence="3">2.6.1.36</ecNumber>
    </recommendedName>
    <alternativeName>
        <fullName evidence="7">Lysine 6-aminotransferase</fullName>
    </alternativeName>
</protein>
<evidence type="ECO:0000256" key="9">
    <source>
        <dbReference type="RuleBase" id="RU003560"/>
    </source>
</evidence>
<dbReference type="InterPro" id="IPR017657">
    <property type="entry name" value="L-lysine_6-transaminase"/>
</dbReference>
<evidence type="ECO:0000256" key="1">
    <source>
        <dbReference type="ARBA" id="ARBA00001933"/>
    </source>
</evidence>
<comment type="cofactor">
    <cofactor evidence="1">
        <name>pyridoxal 5'-phosphate</name>
        <dbReference type="ChEBI" id="CHEBI:597326"/>
    </cofactor>
</comment>
<dbReference type="NCBIfam" id="TIGR03251">
    <property type="entry name" value="LAT_fam"/>
    <property type="match status" value="1"/>
</dbReference>
<dbReference type="InterPro" id="IPR015421">
    <property type="entry name" value="PyrdxlP-dep_Trfase_major"/>
</dbReference>
<dbReference type="EMBL" id="QWIV01000013">
    <property type="protein sequence ID" value="RMZ60025.1"/>
    <property type="molecule type" value="Genomic_DNA"/>
</dbReference>
<dbReference type="Gene3D" id="3.90.1150.10">
    <property type="entry name" value="Aspartate Aminotransferase, domain 1"/>
    <property type="match status" value="1"/>
</dbReference>
<reference evidence="10 11" key="1">
    <citation type="submission" date="2018-08" db="EMBL/GenBank/DDBJ databases">
        <title>Chryseobacterium nematophagum: a novel matrix digesting pathogen of nematodes.</title>
        <authorList>
            <person name="Page A."/>
            <person name="Roberts M."/>
            <person name="Felix M.-A."/>
            <person name="Weir W."/>
        </authorList>
    </citation>
    <scope>NUCLEOTIDE SEQUENCE [LARGE SCALE GENOMIC DNA]</scope>
    <source>
        <strain evidence="10 11">JUb275</strain>
    </source>
</reference>
<evidence type="ECO:0000256" key="3">
    <source>
        <dbReference type="ARBA" id="ARBA00013071"/>
    </source>
</evidence>
<evidence type="ECO:0000256" key="7">
    <source>
        <dbReference type="ARBA" id="ARBA00030921"/>
    </source>
</evidence>
<name>A0A3M7LD68_9FLAO</name>
<dbReference type="GO" id="GO:0009450">
    <property type="term" value="P:gamma-aminobutyric acid catabolic process"/>
    <property type="evidence" value="ECO:0007669"/>
    <property type="project" value="TreeGrafter"/>
</dbReference>
<keyword evidence="6 9" id="KW-0663">Pyridoxal phosphate</keyword>
<dbReference type="GO" id="GO:0017000">
    <property type="term" value="P:antibiotic biosynthetic process"/>
    <property type="evidence" value="ECO:0007669"/>
    <property type="project" value="InterPro"/>
</dbReference>